<proteinExistence type="predicted"/>
<keyword evidence="1" id="KW-0812">Transmembrane</keyword>
<dbReference type="EMBL" id="CAJOBB010012049">
    <property type="protein sequence ID" value="CAF4270494.1"/>
    <property type="molecule type" value="Genomic_DNA"/>
</dbReference>
<organism evidence="2 3">
    <name type="scientific">Adineta steineri</name>
    <dbReference type="NCBI Taxonomy" id="433720"/>
    <lineage>
        <taxon>Eukaryota</taxon>
        <taxon>Metazoa</taxon>
        <taxon>Spiralia</taxon>
        <taxon>Gnathifera</taxon>
        <taxon>Rotifera</taxon>
        <taxon>Eurotatoria</taxon>
        <taxon>Bdelloidea</taxon>
        <taxon>Adinetida</taxon>
        <taxon>Adinetidae</taxon>
        <taxon>Adineta</taxon>
    </lineage>
</organism>
<sequence>MTMNLPIENFSPFVRIAQIYCPFVYEQLVDQKEFLLEKTKTSKYFFTNFSILLFGLSISFLSIFLLLLTGSFLSYLTSIRLMLLAVQHKFNVPI</sequence>
<evidence type="ECO:0000256" key="1">
    <source>
        <dbReference type="SAM" id="Phobius"/>
    </source>
</evidence>
<feature type="transmembrane region" description="Helical" evidence="1">
    <location>
        <begin position="51"/>
        <end position="76"/>
    </location>
</feature>
<reference evidence="2" key="1">
    <citation type="submission" date="2021-02" db="EMBL/GenBank/DDBJ databases">
        <authorList>
            <person name="Nowell W R."/>
        </authorList>
    </citation>
    <scope>NUCLEOTIDE SEQUENCE</scope>
</reference>
<keyword evidence="1" id="KW-1133">Transmembrane helix</keyword>
<dbReference type="Proteomes" id="UP000663868">
    <property type="component" value="Unassembled WGS sequence"/>
</dbReference>
<keyword evidence="1" id="KW-0472">Membrane</keyword>
<name>A0A820FZ99_9BILA</name>
<protein>
    <submittedName>
        <fullName evidence="2">Uncharacterized protein</fullName>
    </submittedName>
</protein>
<evidence type="ECO:0000313" key="3">
    <source>
        <dbReference type="Proteomes" id="UP000663868"/>
    </source>
</evidence>
<dbReference type="AlphaFoldDB" id="A0A820FZ99"/>
<comment type="caution">
    <text evidence="2">The sequence shown here is derived from an EMBL/GenBank/DDBJ whole genome shotgun (WGS) entry which is preliminary data.</text>
</comment>
<evidence type="ECO:0000313" key="2">
    <source>
        <dbReference type="EMBL" id="CAF4270494.1"/>
    </source>
</evidence>
<gene>
    <name evidence="2" type="ORF">KXQ929_LOCUS43862</name>
</gene>
<accession>A0A820FZ99</accession>